<proteinExistence type="predicted"/>
<evidence type="ECO:0000313" key="2">
    <source>
        <dbReference type="Proteomes" id="UP001153365"/>
    </source>
</evidence>
<accession>A0AAV0AXK2</accession>
<dbReference type="Proteomes" id="UP001153365">
    <property type="component" value="Unassembled WGS sequence"/>
</dbReference>
<comment type="caution">
    <text evidence="1">The sequence shown here is derived from an EMBL/GenBank/DDBJ whole genome shotgun (WGS) entry which is preliminary data.</text>
</comment>
<keyword evidence="2" id="KW-1185">Reference proteome</keyword>
<sequence>MKRFNYISITCDNKSLNLLFLIPIFNFVLSTNHFYDYDLVLAPQLGQVTPDLRTELDRLSENSQLLQPLASSATDHIPNYEYSFPHQSVDFPSWQDSAYQNSYDEHLFSHQLEDIRHGGDVDFSVGFTPQYGQSLAGNSPAHTPNLDSSLPLRLADTPSLQNLVHQNNHPERLVTHQNGALRHEKFDNFNTALLPQMSQAPPESILEISGLPENPQLLHPLACISPAFMPDLESSFPHQSEVLPPWKNSAQHLDIQNENWEVNYQNPTHYRDDYNYISHFGNLNEEKILNDFLEEGNSKGYAARTNPGEYSSSHQNSISQNQNWSFDTIADFDTVDTQFDSMISNYFQTLLPDEQNNNEENMHDSLLDEENWKKNTVESLNKNKMPTDQTEEVDNPQSSILRSSINNEVQNIFEFPMKALKGLNSVETVKPHKLKRKYSRFIESKIEKANEQKTEEYENLKPNEGSINQRLRLKVIQDGLVGTSGTRFQESDKELKTSLAEPVATYILLNSHKKIYEEEKLSIHDCPLNSLQHDTAWESASSKAIKNIRNTAQETNYSINDISDDPTTRLKALRSILYEELKLQQYNDLASLENFVADLYRRAQPKYALESLLDWNIENNFEKKVEYIVKHDENIFDARKAKNLKINGNNNLNNNHKAILKEAKKKIKSFWNSYLEIYRHNYLPSNRNNFKHVFEALILEIGAFSGETHLKNFNLIEIINSGLERILLKINEQPGRRNRKNSHLKYWLVKTIAFNVSNYILLFYRIFTPFDNKIIEEMKTNLVLAIKNMEDFWIYLFEANCKAITPTNVHKSNPFATKNIFLFLSEQLSGASIHFKRCAIFSSRKFFWNWMSEPNAMNVQFMVDGSTEKFRKYFINFIEDCSIVDFLESSPLPSPNNI</sequence>
<organism evidence="1 2">
    <name type="scientific">Phakopsora pachyrhizi</name>
    <name type="common">Asian soybean rust disease fungus</name>
    <dbReference type="NCBI Taxonomy" id="170000"/>
    <lineage>
        <taxon>Eukaryota</taxon>
        <taxon>Fungi</taxon>
        <taxon>Dikarya</taxon>
        <taxon>Basidiomycota</taxon>
        <taxon>Pucciniomycotina</taxon>
        <taxon>Pucciniomycetes</taxon>
        <taxon>Pucciniales</taxon>
        <taxon>Phakopsoraceae</taxon>
        <taxon>Phakopsora</taxon>
    </lineage>
</organism>
<name>A0AAV0AXK2_PHAPC</name>
<reference evidence="1" key="1">
    <citation type="submission" date="2022-06" db="EMBL/GenBank/DDBJ databases">
        <authorList>
            <consortium name="SYNGENTA / RWTH Aachen University"/>
        </authorList>
    </citation>
    <scope>NUCLEOTIDE SEQUENCE</scope>
</reference>
<evidence type="ECO:0000313" key="1">
    <source>
        <dbReference type="EMBL" id="CAH7674027.1"/>
    </source>
</evidence>
<dbReference type="EMBL" id="CALTRL010001880">
    <property type="protein sequence ID" value="CAH7674027.1"/>
    <property type="molecule type" value="Genomic_DNA"/>
</dbReference>
<protein>
    <submittedName>
        <fullName evidence="1">Uncharacterized protein</fullName>
    </submittedName>
</protein>
<gene>
    <name evidence="1" type="ORF">PPACK8108_LOCUS8922</name>
</gene>
<dbReference type="AlphaFoldDB" id="A0AAV0AXK2"/>